<organism evidence="1 2">
    <name type="scientific">Chamaesiphon polymorphus CCALA 037</name>
    <dbReference type="NCBI Taxonomy" id="2107692"/>
    <lineage>
        <taxon>Bacteria</taxon>
        <taxon>Bacillati</taxon>
        <taxon>Cyanobacteriota</taxon>
        <taxon>Cyanophyceae</taxon>
        <taxon>Gomontiellales</taxon>
        <taxon>Chamaesiphonaceae</taxon>
        <taxon>Chamaesiphon</taxon>
    </lineage>
</organism>
<dbReference type="EMBL" id="PVWO01000119">
    <property type="protein sequence ID" value="PSB56558.1"/>
    <property type="molecule type" value="Genomic_DNA"/>
</dbReference>
<sequence length="68" mass="7700">MMGLKIQEQTRMAVGSNDPTKLLASTLVCLILLDDFYPGDTFIGMPESAMRTYTERLEKREQAGFKKL</sequence>
<comment type="caution">
    <text evidence="1">The sequence shown here is derived from an EMBL/GenBank/DDBJ whole genome shotgun (WGS) entry which is preliminary data.</text>
</comment>
<protein>
    <submittedName>
        <fullName evidence="1">Uncharacterized protein</fullName>
    </submittedName>
</protein>
<evidence type="ECO:0000313" key="1">
    <source>
        <dbReference type="EMBL" id="PSB56558.1"/>
    </source>
</evidence>
<dbReference type="Proteomes" id="UP000238937">
    <property type="component" value="Unassembled WGS sequence"/>
</dbReference>
<accession>A0A2T1GG31</accession>
<dbReference type="AlphaFoldDB" id="A0A2T1GG31"/>
<reference evidence="1 2" key="1">
    <citation type="submission" date="2018-03" db="EMBL/GenBank/DDBJ databases">
        <title>The ancient ancestry and fast evolution of plastids.</title>
        <authorList>
            <person name="Moore K.R."/>
            <person name="Magnabosco C."/>
            <person name="Momper L."/>
            <person name="Gold D.A."/>
            <person name="Bosak T."/>
            <person name="Fournier G.P."/>
        </authorList>
    </citation>
    <scope>NUCLEOTIDE SEQUENCE [LARGE SCALE GENOMIC DNA]</scope>
    <source>
        <strain evidence="1 2">CCALA 037</strain>
    </source>
</reference>
<evidence type="ECO:0000313" key="2">
    <source>
        <dbReference type="Proteomes" id="UP000238937"/>
    </source>
</evidence>
<name>A0A2T1GG31_9CYAN</name>
<keyword evidence="2" id="KW-1185">Reference proteome</keyword>
<proteinExistence type="predicted"/>
<gene>
    <name evidence="1" type="ORF">C7B77_11410</name>
</gene>